<sequence>GDIPEEPPPEPPCAVGDTRCGAALARCEETAAGLAWVTIDDCAAQGLVCASVELGCRQCVPGTSSCRGQEVVACEPDGSFGGVLDACDVIAGEACRGGSCLPLCAVAEIERSNVGCEYWAVDLDNARIDATSNAAAQQFAVVISNPQPDVPNEVHIFQDDGAPGDPPAPVEVGRVFIAPLNLHVFKLGPREVDGSPEGEYNTGTHTALSRHAYKITSKFPVVAYQFNPLENVNVFSNDASLLKPREALTYNPGVLSTAYVVSGWPQTIASTDDPDTNFDPLNPTDLRAFLTIVGTRDDTTVQVQTTARVVGGGPVPETPAGGSIEVKLGAFDVLNLETGGFNADFTGSVVKADQPIAVFTGGEASDAPHFSKLADRRCCADHLEDQLDPIRATGKRFAVPHTPNRSQTAKQAGAQIEVVPEPEYVRIMAVTGKGAEITTTLPPPDDRIALTSLGQFHEVTAWGDFLIESSEPVVVSQIMASQNATGVKQGLPGGDPSLIILPPVEQFRQDYVFLTPDKYAFDFISVIAPASAVVQLDGVTLGPEECEIAPADGLTDEQRGGGAPPFVVYRCQLSFAAIDPEKQAPDNVLPGRQRDGVHRIAASAPVGLLVTGFDSFVSYAYAGGTELREIAAPD</sequence>
<feature type="domain" description="IgGFc-binding protein N-terminal" evidence="1">
    <location>
        <begin position="254"/>
        <end position="612"/>
    </location>
</feature>
<accession>A0A150SJJ6</accession>
<comment type="caution">
    <text evidence="2">The sequence shown here is derived from an EMBL/GenBank/DDBJ whole genome shotgun (WGS) entry which is preliminary data.</text>
</comment>
<evidence type="ECO:0000313" key="3">
    <source>
        <dbReference type="Proteomes" id="UP000075635"/>
    </source>
</evidence>
<organism evidence="2 3">
    <name type="scientific">Sorangium cellulosum</name>
    <name type="common">Polyangium cellulosum</name>
    <dbReference type="NCBI Taxonomy" id="56"/>
    <lineage>
        <taxon>Bacteria</taxon>
        <taxon>Pseudomonadati</taxon>
        <taxon>Myxococcota</taxon>
        <taxon>Polyangia</taxon>
        <taxon>Polyangiales</taxon>
        <taxon>Polyangiaceae</taxon>
        <taxon>Sorangium</taxon>
    </lineage>
</organism>
<dbReference type="AlphaFoldDB" id="A0A150SJJ6"/>
<dbReference type="PANTHER" id="PTHR46534">
    <property type="entry name" value="IGGFC_BINDING DOMAIN-CONTAINING PROTEIN"/>
    <property type="match status" value="1"/>
</dbReference>
<name>A0A150SJJ6_SORCE</name>
<dbReference type="PANTHER" id="PTHR46534:SF1">
    <property type="entry name" value="IGGFC-BINDING PROTEIN N-TERMINAL DOMAIN-CONTAINING PROTEIN"/>
    <property type="match status" value="1"/>
</dbReference>
<evidence type="ECO:0000313" key="2">
    <source>
        <dbReference type="EMBL" id="KYF92378.1"/>
    </source>
</evidence>
<evidence type="ECO:0000259" key="1">
    <source>
        <dbReference type="Pfam" id="PF17517"/>
    </source>
</evidence>
<feature type="non-terminal residue" evidence="2">
    <location>
        <position position="1"/>
    </location>
</feature>
<dbReference type="Pfam" id="PF17517">
    <property type="entry name" value="IgGFc_binding"/>
    <property type="match status" value="1"/>
</dbReference>
<reference evidence="2 3" key="1">
    <citation type="submission" date="2014-02" db="EMBL/GenBank/DDBJ databases">
        <title>The small core and large imbalanced accessory genome model reveals a collaborative survival strategy of Sorangium cellulosum strains in nature.</title>
        <authorList>
            <person name="Han K."/>
            <person name="Peng R."/>
            <person name="Blom J."/>
            <person name="Li Y.-Z."/>
        </authorList>
    </citation>
    <scope>NUCLEOTIDE SEQUENCE [LARGE SCALE GENOMIC DNA]</scope>
    <source>
        <strain evidence="2 3">So0011-07</strain>
    </source>
</reference>
<dbReference type="Proteomes" id="UP000075635">
    <property type="component" value="Unassembled WGS sequence"/>
</dbReference>
<dbReference type="EMBL" id="JEMB01000927">
    <property type="protein sequence ID" value="KYF92378.1"/>
    <property type="molecule type" value="Genomic_DNA"/>
</dbReference>
<proteinExistence type="predicted"/>
<dbReference type="InterPro" id="IPR035234">
    <property type="entry name" value="IgGFc-bd_N"/>
</dbReference>
<protein>
    <recommendedName>
        <fullName evidence="1">IgGFc-binding protein N-terminal domain-containing protein</fullName>
    </recommendedName>
</protein>
<gene>
    <name evidence="2" type="ORF">BE17_12435</name>
</gene>